<feature type="transmembrane region" description="Helical" evidence="10">
    <location>
        <begin position="100"/>
        <end position="126"/>
    </location>
</feature>
<keyword evidence="6 10" id="KW-1133">Transmembrane helix</keyword>
<dbReference type="OrthoDB" id="434092at2759"/>
<keyword evidence="5 10" id="KW-0276">Fatty acid metabolism</keyword>
<comment type="caution">
    <text evidence="11">The sequence shown here is derived from an EMBL/GenBank/DDBJ whole genome shotgun (WGS) entry which is preliminary data.</text>
</comment>
<dbReference type="PANTHER" id="PTHR11157">
    <property type="entry name" value="FATTY ACID ACYL TRANSFERASE-RELATED"/>
    <property type="match status" value="1"/>
</dbReference>
<dbReference type="AlphaFoldDB" id="A0A6G0U220"/>
<dbReference type="Proteomes" id="UP000475862">
    <property type="component" value="Unassembled WGS sequence"/>
</dbReference>
<comment type="catalytic activity">
    <reaction evidence="10">
        <text>a very-long-chain acyl-CoA + malonyl-CoA + H(+) = a very-long-chain 3-oxoacyl-CoA + CO2 + CoA</text>
        <dbReference type="Rhea" id="RHEA:32727"/>
        <dbReference type="ChEBI" id="CHEBI:15378"/>
        <dbReference type="ChEBI" id="CHEBI:16526"/>
        <dbReference type="ChEBI" id="CHEBI:57287"/>
        <dbReference type="ChEBI" id="CHEBI:57384"/>
        <dbReference type="ChEBI" id="CHEBI:90725"/>
        <dbReference type="ChEBI" id="CHEBI:90736"/>
        <dbReference type="EC" id="2.3.1.199"/>
    </reaction>
</comment>
<evidence type="ECO:0000256" key="7">
    <source>
        <dbReference type="ARBA" id="ARBA00023098"/>
    </source>
</evidence>
<evidence type="ECO:0000256" key="5">
    <source>
        <dbReference type="ARBA" id="ARBA00022832"/>
    </source>
</evidence>
<keyword evidence="2 10" id="KW-0444">Lipid biosynthesis</keyword>
<feature type="transmembrane region" description="Helical" evidence="10">
    <location>
        <begin position="373"/>
        <end position="395"/>
    </location>
</feature>
<sequence length="410" mass="49869">MNVTSDKTIFIIKVDPQYIKSNKNMTSVNLKNFINETQHQFLNLLNQELKFDKKVDSWMLMSTPWPVLSIVIAYLLFVLKLGPKMMENREPFKIKRIMMVYNIVQTIYNIFIVSEVFITPGLYTYIMFNICNPDESESNSLVINTFYTQSWHFVLSKIFDLLDTIFFVLRKKQSHVSFLHVYHHVNMVVTTWTFLRFIKGQQGALCGLINALIHSIMYSYYFLSALGPQMQKYLWWKKYLTRLQITVHHLHDIRRTFIFVFIFNILQKNVQREKYLNLNKLERRRTTLVLKYKLGVILKIDKYLLYYLNHILNNCFIKKEKGVYLIVLDEHIYHQCIIHRFIFYVKNLEILFLYVIVKIKFIVNIKWVHYEKYFMYIIDLFTYLYYKLKIMVYYYKITFSNYQIKIFKHQ</sequence>
<dbReference type="EC" id="2.3.1.199" evidence="10"/>
<dbReference type="GO" id="GO:0019367">
    <property type="term" value="P:fatty acid elongation, saturated fatty acid"/>
    <property type="evidence" value="ECO:0007669"/>
    <property type="project" value="TreeGrafter"/>
</dbReference>
<evidence type="ECO:0000256" key="9">
    <source>
        <dbReference type="ARBA" id="ARBA00023160"/>
    </source>
</evidence>
<feature type="transmembrane region" description="Helical" evidence="10">
    <location>
        <begin position="58"/>
        <end position="79"/>
    </location>
</feature>
<comment type="similarity">
    <text evidence="10">Belongs to the ELO family.</text>
</comment>
<evidence type="ECO:0000313" key="12">
    <source>
        <dbReference type="Proteomes" id="UP000475862"/>
    </source>
</evidence>
<protein>
    <recommendedName>
        <fullName evidence="10">Elongation of very long chain fatty acids protein</fullName>
        <ecNumber evidence="10">2.3.1.199</ecNumber>
    </recommendedName>
    <alternativeName>
        <fullName evidence="10">Very-long-chain 3-oxoacyl-CoA synthase</fullName>
    </alternativeName>
</protein>
<dbReference type="GO" id="GO:0005789">
    <property type="term" value="C:endoplasmic reticulum membrane"/>
    <property type="evidence" value="ECO:0007669"/>
    <property type="project" value="TreeGrafter"/>
</dbReference>
<dbReference type="GO" id="GO:0009922">
    <property type="term" value="F:fatty acid elongase activity"/>
    <property type="evidence" value="ECO:0007669"/>
    <property type="project" value="UniProtKB-EC"/>
</dbReference>
<evidence type="ECO:0000256" key="1">
    <source>
        <dbReference type="ARBA" id="ARBA00004141"/>
    </source>
</evidence>
<keyword evidence="4 10" id="KW-0812">Transmembrane</keyword>
<dbReference type="GO" id="GO:0034625">
    <property type="term" value="P:fatty acid elongation, monounsaturated fatty acid"/>
    <property type="evidence" value="ECO:0007669"/>
    <property type="project" value="TreeGrafter"/>
</dbReference>
<evidence type="ECO:0000313" key="11">
    <source>
        <dbReference type="EMBL" id="KAE9543161.1"/>
    </source>
</evidence>
<dbReference type="EMBL" id="VYZN01000009">
    <property type="protein sequence ID" value="KAE9543161.1"/>
    <property type="molecule type" value="Genomic_DNA"/>
</dbReference>
<dbReference type="GO" id="GO:0034626">
    <property type="term" value="P:fatty acid elongation, polyunsaturated fatty acid"/>
    <property type="evidence" value="ECO:0007669"/>
    <property type="project" value="TreeGrafter"/>
</dbReference>
<evidence type="ECO:0000256" key="10">
    <source>
        <dbReference type="RuleBase" id="RU361115"/>
    </source>
</evidence>
<gene>
    <name evidence="11" type="ORF">AGLY_003072</name>
</gene>
<organism evidence="11 12">
    <name type="scientific">Aphis glycines</name>
    <name type="common">Soybean aphid</name>
    <dbReference type="NCBI Taxonomy" id="307491"/>
    <lineage>
        <taxon>Eukaryota</taxon>
        <taxon>Metazoa</taxon>
        <taxon>Ecdysozoa</taxon>
        <taxon>Arthropoda</taxon>
        <taxon>Hexapoda</taxon>
        <taxon>Insecta</taxon>
        <taxon>Pterygota</taxon>
        <taxon>Neoptera</taxon>
        <taxon>Paraneoptera</taxon>
        <taxon>Hemiptera</taxon>
        <taxon>Sternorrhyncha</taxon>
        <taxon>Aphidomorpha</taxon>
        <taxon>Aphidoidea</taxon>
        <taxon>Aphididae</taxon>
        <taxon>Aphidini</taxon>
        <taxon>Aphis</taxon>
        <taxon>Aphis</taxon>
    </lineage>
</organism>
<keyword evidence="12" id="KW-1185">Reference proteome</keyword>
<accession>A0A6G0U220</accession>
<dbReference type="InterPro" id="IPR002076">
    <property type="entry name" value="ELO_fam"/>
</dbReference>
<keyword evidence="9 10" id="KW-0275">Fatty acid biosynthesis</keyword>
<feature type="transmembrane region" description="Helical" evidence="10">
    <location>
        <begin position="146"/>
        <end position="169"/>
    </location>
</feature>
<dbReference type="Pfam" id="PF01151">
    <property type="entry name" value="ELO"/>
    <property type="match status" value="1"/>
</dbReference>
<name>A0A6G0U220_APHGL</name>
<comment type="subcellular location">
    <subcellularLocation>
        <location evidence="1">Membrane</location>
        <topology evidence="1">Multi-pass membrane protein</topology>
    </subcellularLocation>
</comment>
<proteinExistence type="inferred from homology"/>
<evidence type="ECO:0000256" key="4">
    <source>
        <dbReference type="ARBA" id="ARBA00022692"/>
    </source>
</evidence>
<keyword evidence="7 10" id="KW-0443">Lipid metabolism</keyword>
<keyword evidence="3 10" id="KW-0808">Transferase</keyword>
<dbReference type="PANTHER" id="PTHR11157:SF103">
    <property type="entry name" value="ELONGATION OF VERY LONG CHAIN FATTY ACIDS PROTEIN"/>
    <property type="match status" value="1"/>
</dbReference>
<keyword evidence="8 10" id="KW-0472">Membrane</keyword>
<evidence type="ECO:0000256" key="2">
    <source>
        <dbReference type="ARBA" id="ARBA00022516"/>
    </source>
</evidence>
<evidence type="ECO:0000256" key="6">
    <source>
        <dbReference type="ARBA" id="ARBA00022989"/>
    </source>
</evidence>
<dbReference type="GO" id="GO:0030148">
    <property type="term" value="P:sphingolipid biosynthetic process"/>
    <property type="evidence" value="ECO:0007669"/>
    <property type="project" value="TreeGrafter"/>
</dbReference>
<evidence type="ECO:0000256" key="3">
    <source>
        <dbReference type="ARBA" id="ARBA00022679"/>
    </source>
</evidence>
<feature type="transmembrane region" description="Helical" evidence="10">
    <location>
        <begin position="350"/>
        <end position="367"/>
    </location>
</feature>
<feature type="transmembrane region" description="Helical" evidence="10">
    <location>
        <begin position="181"/>
        <end position="198"/>
    </location>
</feature>
<reference evidence="11 12" key="1">
    <citation type="submission" date="2019-08" db="EMBL/GenBank/DDBJ databases">
        <title>The genome of the soybean aphid Biotype 1, its phylome, world population structure and adaptation to the North American continent.</title>
        <authorList>
            <person name="Giordano R."/>
            <person name="Donthu R.K."/>
            <person name="Hernandez A.G."/>
            <person name="Wright C.L."/>
            <person name="Zimin A.V."/>
        </authorList>
    </citation>
    <scope>NUCLEOTIDE SEQUENCE [LARGE SCALE GENOMIC DNA]</scope>
    <source>
        <tissue evidence="11">Whole aphids</tissue>
    </source>
</reference>
<dbReference type="InterPro" id="IPR030457">
    <property type="entry name" value="ELO_CS"/>
</dbReference>
<evidence type="ECO:0000256" key="8">
    <source>
        <dbReference type="ARBA" id="ARBA00023136"/>
    </source>
</evidence>
<feature type="transmembrane region" description="Helical" evidence="10">
    <location>
        <begin position="204"/>
        <end position="223"/>
    </location>
</feature>
<dbReference type="GO" id="GO:0042761">
    <property type="term" value="P:very long-chain fatty acid biosynthetic process"/>
    <property type="evidence" value="ECO:0007669"/>
    <property type="project" value="TreeGrafter"/>
</dbReference>
<dbReference type="PROSITE" id="PS01188">
    <property type="entry name" value="ELO"/>
    <property type="match status" value="1"/>
</dbReference>